<sequence>MIPSRPTPPPTAPAESIPARLARLRSEQRASSRPRFSSGFSTASSSTTPRWLHASDEPPSRPVRQVEGRRGTAGPPPPPSWTTGSGGARDLGEPDKAVQGTNRARVHIKPDVERWKLVAPLLPSRERAAGAVPSLFEGVGRVVAADLARGSGEVNQGSLLMEHVAYLPPHLKLRLLDVFADWKNDCPLTNEGARQLLRTDVDELEEGGDGTDGDDDDEGWDRDIPDVVENRLSYHTLDDFSSLATHLTRLNLSFSTTTIGTLRSLLLRPSTPAPAAASSQPPTSVKLLPTFPHLHTLLLVSMPHLPLSDQLFDLLSAHLSLRTLSLAGNILSSCVSVVNSSTFLPRLSAATPNLRSLDVSYMTMDSPVVVVKGVDWDERWRDLRVLGLRSKWTSCTRTGEEVGDESKERLRREVWASISAGRRRKRRWIEVVV</sequence>
<feature type="compositionally biased region" description="Basic and acidic residues" evidence="1">
    <location>
        <begin position="53"/>
        <end position="70"/>
    </location>
</feature>
<accession>A0A0D6EGG8</accession>
<feature type="compositionally biased region" description="Acidic residues" evidence="1">
    <location>
        <begin position="202"/>
        <end position="220"/>
    </location>
</feature>
<evidence type="ECO:0000313" key="2">
    <source>
        <dbReference type="EMBL" id="CEQ39127.1"/>
    </source>
</evidence>
<dbReference type="InterPro" id="IPR032675">
    <property type="entry name" value="LRR_dom_sf"/>
</dbReference>
<organism evidence="2 3">
    <name type="scientific">Sporidiobolus salmonicolor</name>
    <name type="common">Yeast-like fungus</name>
    <name type="synonym">Sporobolomyces salmonicolor</name>
    <dbReference type="NCBI Taxonomy" id="5005"/>
    <lineage>
        <taxon>Eukaryota</taxon>
        <taxon>Fungi</taxon>
        <taxon>Dikarya</taxon>
        <taxon>Basidiomycota</taxon>
        <taxon>Pucciniomycotina</taxon>
        <taxon>Microbotryomycetes</taxon>
        <taxon>Sporidiobolales</taxon>
        <taxon>Sporidiobolaceae</taxon>
        <taxon>Sporobolomyces</taxon>
    </lineage>
</organism>
<proteinExistence type="predicted"/>
<dbReference type="Proteomes" id="UP000243876">
    <property type="component" value="Unassembled WGS sequence"/>
</dbReference>
<feature type="compositionally biased region" description="Pro residues" evidence="1">
    <location>
        <begin position="1"/>
        <end position="12"/>
    </location>
</feature>
<keyword evidence="3" id="KW-1185">Reference proteome</keyword>
<dbReference type="OrthoDB" id="2528475at2759"/>
<feature type="region of interest" description="Disordered" evidence="1">
    <location>
        <begin position="1"/>
        <end position="101"/>
    </location>
</feature>
<gene>
    <name evidence="2" type="primary">SPOSA6832_00601</name>
</gene>
<dbReference type="EMBL" id="CENE01000002">
    <property type="protein sequence ID" value="CEQ39127.1"/>
    <property type="molecule type" value="Genomic_DNA"/>
</dbReference>
<reference evidence="3" key="1">
    <citation type="submission" date="2015-02" db="EMBL/GenBank/DDBJ databases">
        <authorList>
            <person name="Gon?alves P."/>
        </authorList>
    </citation>
    <scope>NUCLEOTIDE SEQUENCE [LARGE SCALE GENOMIC DNA]</scope>
</reference>
<feature type="region of interest" description="Disordered" evidence="1">
    <location>
        <begin position="199"/>
        <end position="222"/>
    </location>
</feature>
<dbReference type="SUPFAM" id="SSF52058">
    <property type="entry name" value="L domain-like"/>
    <property type="match status" value="1"/>
</dbReference>
<evidence type="ECO:0000256" key="1">
    <source>
        <dbReference type="SAM" id="MobiDB-lite"/>
    </source>
</evidence>
<protein>
    <submittedName>
        <fullName evidence="2">SPOSA6832_00601-mRNA-1:cds</fullName>
    </submittedName>
</protein>
<name>A0A0D6EGG8_SPOSA</name>
<dbReference type="AlphaFoldDB" id="A0A0D6EGG8"/>
<dbReference type="Gene3D" id="3.80.10.10">
    <property type="entry name" value="Ribonuclease Inhibitor"/>
    <property type="match status" value="1"/>
</dbReference>
<feature type="compositionally biased region" description="Low complexity" evidence="1">
    <location>
        <begin position="36"/>
        <end position="48"/>
    </location>
</feature>
<evidence type="ECO:0000313" key="3">
    <source>
        <dbReference type="Proteomes" id="UP000243876"/>
    </source>
</evidence>